<keyword evidence="6" id="KW-0732">Signal</keyword>
<protein>
    <recommendedName>
        <fullName evidence="7">CUB domain-containing protein</fullName>
    </recommendedName>
</protein>
<accession>A0A267FUJ0</accession>
<evidence type="ECO:0000259" key="7">
    <source>
        <dbReference type="PROSITE" id="PS01180"/>
    </source>
</evidence>
<proteinExistence type="predicted"/>
<dbReference type="PANTHER" id="PTHR24251">
    <property type="entry name" value="OVOCHYMASE-RELATED"/>
    <property type="match status" value="1"/>
</dbReference>
<dbReference type="Proteomes" id="UP000215902">
    <property type="component" value="Unassembled WGS sequence"/>
</dbReference>
<feature type="transmembrane region" description="Helical" evidence="5">
    <location>
        <begin position="211"/>
        <end position="231"/>
    </location>
</feature>
<dbReference type="EMBL" id="NIVC01000738">
    <property type="protein sequence ID" value="PAA77490.1"/>
    <property type="molecule type" value="Genomic_DNA"/>
</dbReference>
<feature type="signal peptide" evidence="6">
    <location>
        <begin position="1"/>
        <end position="28"/>
    </location>
</feature>
<dbReference type="SMART" id="SM00042">
    <property type="entry name" value="CUB"/>
    <property type="match status" value="1"/>
</dbReference>
<feature type="compositionally biased region" description="Low complexity" evidence="4">
    <location>
        <begin position="309"/>
        <end position="329"/>
    </location>
</feature>
<evidence type="ECO:0000256" key="5">
    <source>
        <dbReference type="SAM" id="Phobius"/>
    </source>
</evidence>
<dbReference type="SUPFAM" id="SSF49854">
    <property type="entry name" value="Spermadhesin, CUB domain"/>
    <property type="match status" value="1"/>
</dbReference>
<keyword evidence="2" id="KW-1015">Disulfide bond</keyword>
<dbReference type="Gene3D" id="2.60.120.290">
    <property type="entry name" value="Spermadhesin, CUB domain"/>
    <property type="match status" value="1"/>
</dbReference>
<organism evidence="8 9">
    <name type="scientific">Macrostomum lignano</name>
    <dbReference type="NCBI Taxonomy" id="282301"/>
    <lineage>
        <taxon>Eukaryota</taxon>
        <taxon>Metazoa</taxon>
        <taxon>Spiralia</taxon>
        <taxon>Lophotrochozoa</taxon>
        <taxon>Platyhelminthes</taxon>
        <taxon>Rhabditophora</taxon>
        <taxon>Macrostomorpha</taxon>
        <taxon>Macrostomida</taxon>
        <taxon>Macrostomidae</taxon>
        <taxon>Macrostomum</taxon>
    </lineage>
</organism>
<evidence type="ECO:0000313" key="8">
    <source>
        <dbReference type="EMBL" id="PAA77490.1"/>
    </source>
</evidence>
<name>A0A267FUJ0_9PLAT</name>
<comment type="caution">
    <text evidence="8">The sequence shown here is derived from an EMBL/GenBank/DDBJ whole genome shotgun (WGS) entry which is preliminary data.</text>
</comment>
<gene>
    <name evidence="8" type="ORF">BOX15_Mlig008246g1</name>
</gene>
<reference evidence="8 9" key="1">
    <citation type="submission" date="2017-06" db="EMBL/GenBank/DDBJ databases">
        <title>A platform for efficient transgenesis in Macrostomum lignano, a flatworm model organism for stem cell research.</title>
        <authorList>
            <person name="Berezikov E."/>
        </authorList>
    </citation>
    <scope>NUCLEOTIDE SEQUENCE [LARGE SCALE GENOMIC DNA]</scope>
    <source>
        <strain evidence="8">DV1</strain>
        <tissue evidence="8">Whole organism</tissue>
    </source>
</reference>
<keyword evidence="5" id="KW-0812">Transmembrane</keyword>
<keyword evidence="9" id="KW-1185">Reference proteome</keyword>
<feature type="region of interest" description="Disordered" evidence="4">
    <location>
        <begin position="290"/>
        <end position="371"/>
    </location>
</feature>
<dbReference type="InterPro" id="IPR000859">
    <property type="entry name" value="CUB_dom"/>
</dbReference>
<dbReference type="InterPro" id="IPR002172">
    <property type="entry name" value="LDrepeatLR_classA_rpt"/>
</dbReference>
<evidence type="ECO:0000256" key="6">
    <source>
        <dbReference type="SAM" id="SignalP"/>
    </source>
</evidence>
<keyword evidence="5" id="KW-1133">Transmembrane helix</keyword>
<dbReference type="CDD" id="cd00041">
    <property type="entry name" value="CUB"/>
    <property type="match status" value="1"/>
</dbReference>
<evidence type="ECO:0000313" key="9">
    <source>
        <dbReference type="Proteomes" id="UP000215902"/>
    </source>
</evidence>
<dbReference type="AlphaFoldDB" id="A0A267FUJ0"/>
<keyword evidence="5" id="KW-0472">Membrane</keyword>
<dbReference type="Pfam" id="PF00431">
    <property type="entry name" value="CUB"/>
    <property type="match status" value="1"/>
</dbReference>
<dbReference type="STRING" id="282301.A0A267FUJ0"/>
<feature type="compositionally biased region" description="Low complexity" evidence="4">
    <location>
        <begin position="339"/>
        <end position="371"/>
    </location>
</feature>
<feature type="chain" id="PRO_5012537656" description="CUB domain-containing protein" evidence="6">
    <location>
        <begin position="29"/>
        <end position="371"/>
    </location>
</feature>
<comment type="caution">
    <text evidence="3">Lacks conserved residue(s) required for the propagation of feature annotation.</text>
</comment>
<evidence type="ECO:0000256" key="4">
    <source>
        <dbReference type="SAM" id="MobiDB-lite"/>
    </source>
</evidence>
<dbReference type="PROSITE" id="PS51257">
    <property type="entry name" value="PROKAR_LIPOPROTEIN"/>
    <property type="match status" value="1"/>
</dbReference>
<evidence type="ECO:0000256" key="1">
    <source>
        <dbReference type="ARBA" id="ARBA00022737"/>
    </source>
</evidence>
<dbReference type="CDD" id="cd00112">
    <property type="entry name" value="LDLa"/>
    <property type="match status" value="1"/>
</dbReference>
<dbReference type="OrthoDB" id="6140291at2759"/>
<dbReference type="InterPro" id="IPR035914">
    <property type="entry name" value="Sperma_CUB_dom_sf"/>
</dbReference>
<keyword evidence="1" id="KW-0677">Repeat</keyword>
<dbReference type="PANTHER" id="PTHR24251:SF37">
    <property type="entry name" value="CUB DOMAIN-CONTAINING PROTEIN"/>
    <property type="match status" value="1"/>
</dbReference>
<feature type="domain" description="CUB" evidence="7">
    <location>
        <begin position="30"/>
        <end position="146"/>
    </location>
</feature>
<dbReference type="PROSITE" id="PS01180">
    <property type="entry name" value="CUB"/>
    <property type="match status" value="1"/>
</dbReference>
<sequence>MLTSLRLTLRLLPMAWLLLSCSVQVSEAACGGYWANVAAGDSFSLESPNYPSNYERNTNCIWLFAATNFTELRVNVSFMQLETGVNGTCKDFVQVREGSATAPLLGSLCSASTAAWLVTLNRYLWIQFRSDHQVQDRGFQLTVSAADNELANRTDSPVKVCHLTELTCPNKQCVYTGYQCDNFNDCGCDDYGCDETKCWTFTALNYAGFNWGLGVGLGFFIGLLLLVVFGLHEMPQHKRPECMQRGASGLGSDRGESSRCLLACTQRCKRNKVDQRKSGNQFKNMLERMSANRHPLRWETESESDAGHSGSVSGSRRSSYQLSLSAASYGNTLSPRDLPPTQQQPTRSAAAPSPSAAAKTATLAVPGTSAV</sequence>
<evidence type="ECO:0000256" key="3">
    <source>
        <dbReference type="PROSITE-ProRule" id="PRU00059"/>
    </source>
</evidence>
<evidence type="ECO:0000256" key="2">
    <source>
        <dbReference type="ARBA" id="ARBA00023157"/>
    </source>
</evidence>